<evidence type="ECO:0000313" key="4">
    <source>
        <dbReference type="EMBL" id="MBP2032349.1"/>
    </source>
</evidence>
<sequence length="422" mass="48651">MNKYIKLSLIFLIVIILFVAVSCNKKESYSEKEVYKGNLNIVTDAKYEDQFRTSAEKFKEIYKKVNVNVKTDSNIQGNLKNLLSDNSSDADIISINDENLEYDLNKFKNNILDLTDSVSNYKNTIISNKIYIDTVNGRIYGMPWDASPELILYRKDIFKNENININDIKTWDDYINIGKKISGDKCKNFIGNNEASSNFNLILANQLGTSYFNYNKKLDFNSEKWNRIFELKKQIYNENLIVNFNSEKELIKAAQSGNIVSVIANPYTAYDLMKAMPDSKNMWGVMKLPAFECGGNNNVSIGGINLIVNKNSKNSKLAEEFIKFALTDDNLQIELLNKYGRLPVYKNSYNFVDMDKYIGYFDNKIWKLFSDSQNGAFNIEYTKYFPDIYSEINSFLDPTNIKNKDAKTVFSDIEKALENKLK</sequence>
<organism evidence="4 5">
    <name type="scientific">Clostridium algifaecis</name>
    <dbReference type="NCBI Taxonomy" id="1472040"/>
    <lineage>
        <taxon>Bacteria</taxon>
        <taxon>Bacillati</taxon>
        <taxon>Bacillota</taxon>
        <taxon>Clostridia</taxon>
        <taxon>Eubacteriales</taxon>
        <taxon>Clostridiaceae</taxon>
        <taxon>Clostridium</taxon>
    </lineage>
</organism>
<dbReference type="Gene3D" id="3.40.190.10">
    <property type="entry name" value="Periplasmic binding protein-like II"/>
    <property type="match status" value="1"/>
</dbReference>
<evidence type="ECO:0000256" key="1">
    <source>
        <dbReference type="ARBA" id="ARBA00008520"/>
    </source>
</evidence>
<dbReference type="PANTHER" id="PTHR30061:SF50">
    <property type="entry name" value="MALTOSE_MALTODEXTRIN-BINDING PERIPLASMIC PROTEIN"/>
    <property type="match status" value="1"/>
</dbReference>
<dbReference type="RefSeq" id="WP_209701431.1">
    <property type="nucleotide sequence ID" value="NZ_JAGGLM010000004.1"/>
</dbReference>
<dbReference type="EMBL" id="JAGGLM010000004">
    <property type="protein sequence ID" value="MBP2032349.1"/>
    <property type="molecule type" value="Genomic_DNA"/>
</dbReference>
<dbReference type="InterPro" id="IPR006059">
    <property type="entry name" value="SBP"/>
</dbReference>
<protein>
    <submittedName>
        <fullName evidence="4">Multiple sugar transport system substrate-binding protein</fullName>
    </submittedName>
</protein>
<keyword evidence="2" id="KW-0813">Transport</keyword>
<comment type="caution">
    <text evidence="4">The sequence shown here is derived from an EMBL/GenBank/DDBJ whole genome shotgun (WGS) entry which is preliminary data.</text>
</comment>
<evidence type="ECO:0000256" key="3">
    <source>
        <dbReference type="ARBA" id="ARBA00022729"/>
    </source>
</evidence>
<gene>
    <name evidence="4" type="ORF">J2Z42_001014</name>
</gene>
<keyword evidence="4" id="KW-0762">Sugar transport</keyword>
<proteinExistence type="inferred from homology"/>
<dbReference type="PANTHER" id="PTHR30061">
    <property type="entry name" value="MALTOSE-BINDING PERIPLASMIC PROTEIN"/>
    <property type="match status" value="1"/>
</dbReference>
<dbReference type="Proteomes" id="UP001519307">
    <property type="component" value="Unassembled WGS sequence"/>
</dbReference>
<evidence type="ECO:0000256" key="2">
    <source>
        <dbReference type="ARBA" id="ARBA00022448"/>
    </source>
</evidence>
<comment type="similarity">
    <text evidence="1">Belongs to the bacterial solute-binding protein 1 family.</text>
</comment>
<reference evidence="4 5" key="1">
    <citation type="submission" date="2021-03" db="EMBL/GenBank/DDBJ databases">
        <title>Genomic Encyclopedia of Type Strains, Phase IV (KMG-IV): sequencing the most valuable type-strain genomes for metagenomic binning, comparative biology and taxonomic classification.</title>
        <authorList>
            <person name="Goeker M."/>
        </authorList>
    </citation>
    <scope>NUCLEOTIDE SEQUENCE [LARGE SCALE GENOMIC DNA]</scope>
    <source>
        <strain evidence="4 5">DSM 28783</strain>
    </source>
</reference>
<keyword evidence="3" id="KW-0732">Signal</keyword>
<dbReference type="PROSITE" id="PS51257">
    <property type="entry name" value="PROKAR_LIPOPROTEIN"/>
    <property type="match status" value="1"/>
</dbReference>
<dbReference type="Pfam" id="PF01547">
    <property type="entry name" value="SBP_bac_1"/>
    <property type="match status" value="1"/>
</dbReference>
<name>A0ABS4KU40_9CLOT</name>
<dbReference type="SUPFAM" id="SSF53850">
    <property type="entry name" value="Periplasmic binding protein-like II"/>
    <property type="match status" value="1"/>
</dbReference>
<keyword evidence="5" id="KW-1185">Reference proteome</keyword>
<evidence type="ECO:0000313" key="5">
    <source>
        <dbReference type="Proteomes" id="UP001519307"/>
    </source>
</evidence>
<accession>A0ABS4KU40</accession>